<dbReference type="FunFam" id="3.40.50.2020:FF:000006">
    <property type="entry name" value="Hypoxanthine phosphoribosyltransferase"/>
    <property type="match status" value="1"/>
</dbReference>
<dbReference type="GO" id="GO:0046100">
    <property type="term" value="P:hypoxanthine metabolic process"/>
    <property type="evidence" value="ECO:0007669"/>
    <property type="project" value="TreeGrafter"/>
</dbReference>
<evidence type="ECO:0000256" key="6">
    <source>
        <dbReference type="ARBA" id="ARBA00022490"/>
    </source>
</evidence>
<keyword evidence="8 15" id="KW-0808">Transferase</keyword>
<dbReference type="CDD" id="cd06223">
    <property type="entry name" value="PRTases_typeI"/>
    <property type="match status" value="1"/>
</dbReference>
<dbReference type="NCBIfam" id="TIGR01203">
    <property type="entry name" value="HGPRTase"/>
    <property type="match status" value="1"/>
</dbReference>
<dbReference type="InterPro" id="IPR050408">
    <property type="entry name" value="HGPRT"/>
</dbReference>
<keyword evidence="7 15" id="KW-0328">Glycosyltransferase</keyword>
<sequence length="201" mass="22465">MAFSTVSTITMPAARLPATHRDLESILVSAADIKRRLKKLGAAIAEAYGDEEITAVAIINGSIFFTADLLRHVPNPIRLDCIRIFSYRNSTKSHGKPKLLHSLSLDITNRHVLVIDDILDTGKTLSVVVDLLKKQNPASLRTCVLLDKRGRREVEFEADFVGFQIPDRFVVGYGLDFAERYRNLPCIGILKPELQNPPEWA</sequence>
<evidence type="ECO:0000256" key="2">
    <source>
        <dbReference type="ARBA" id="ARBA00004496"/>
    </source>
</evidence>
<evidence type="ECO:0000256" key="13">
    <source>
        <dbReference type="ARBA" id="ARBA00048811"/>
    </source>
</evidence>
<keyword evidence="12 15" id="KW-0460">Magnesium</keyword>
<feature type="domain" description="Phosphoribosyltransferase" evidence="16">
    <location>
        <begin position="33"/>
        <end position="177"/>
    </location>
</feature>
<proteinExistence type="inferred from homology"/>
<evidence type="ECO:0000256" key="3">
    <source>
        <dbReference type="ARBA" id="ARBA00004669"/>
    </source>
</evidence>
<keyword evidence="18" id="KW-1185">Reference proteome</keyword>
<keyword evidence="9 15" id="KW-0479">Metal-binding</keyword>
<evidence type="ECO:0000256" key="5">
    <source>
        <dbReference type="ARBA" id="ARBA00011895"/>
    </source>
</evidence>
<dbReference type="GO" id="GO:0032264">
    <property type="term" value="P:IMP salvage"/>
    <property type="evidence" value="ECO:0007669"/>
    <property type="project" value="UniProtKB-UniPathway"/>
</dbReference>
<dbReference type="SUPFAM" id="SSF53271">
    <property type="entry name" value="PRTase-like"/>
    <property type="match status" value="1"/>
</dbReference>
<evidence type="ECO:0000313" key="17">
    <source>
        <dbReference type="EMBL" id="OAM91439.1"/>
    </source>
</evidence>
<dbReference type="GO" id="GO:0006166">
    <property type="term" value="P:purine ribonucleoside salvage"/>
    <property type="evidence" value="ECO:0007669"/>
    <property type="project" value="UniProtKB-KW"/>
</dbReference>
<comment type="cofactor">
    <cofactor evidence="1 15">
        <name>Mg(2+)</name>
        <dbReference type="ChEBI" id="CHEBI:18420"/>
    </cofactor>
</comment>
<evidence type="ECO:0000256" key="4">
    <source>
        <dbReference type="ARBA" id="ARBA00008391"/>
    </source>
</evidence>
<name>A0A178IQ79_9BACT</name>
<dbReference type="InterPro" id="IPR029057">
    <property type="entry name" value="PRTase-like"/>
</dbReference>
<dbReference type="GO" id="GO:0004422">
    <property type="term" value="F:hypoxanthine phosphoribosyltransferase activity"/>
    <property type="evidence" value="ECO:0007669"/>
    <property type="project" value="InterPro"/>
</dbReference>
<dbReference type="Proteomes" id="UP000078486">
    <property type="component" value="Unassembled WGS sequence"/>
</dbReference>
<dbReference type="PANTHER" id="PTHR43340:SF1">
    <property type="entry name" value="HYPOXANTHINE PHOSPHORIBOSYLTRANSFERASE"/>
    <property type="match status" value="1"/>
</dbReference>
<dbReference type="EMBL" id="LRRQ01000027">
    <property type="protein sequence ID" value="OAM91439.1"/>
    <property type="molecule type" value="Genomic_DNA"/>
</dbReference>
<comment type="subcellular location">
    <subcellularLocation>
        <location evidence="2 15">Cytoplasm</location>
    </subcellularLocation>
</comment>
<dbReference type="STRING" id="1184151.AW736_02990"/>
<evidence type="ECO:0000256" key="14">
    <source>
        <dbReference type="ARBA" id="ARBA00049402"/>
    </source>
</evidence>
<evidence type="ECO:0000256" key="10">
    <source>
        <dbReference type="ARBA" id="ARBA00022726"/>
    </source>
</evidence>
<comment type="caution">
    <text evidence="17">The sequence shown here is derived from an EMBL/GenBank/DDBJ whole genome shotgun (WGS) entry which is preliminary data.</text>
</comment>
<dbReference type="Gene3D" id="3.40.50.2020">
    <property type="match status" value="1"/>
</dbReference>
<keyword evidence="10 15" id="KW-0660">Purine salvage</keyword>
<keyword evidence="6 15" id="KW-0963">Cytoplasm</keyword>
<dbReference type="EC" id="2.4.2.8" evidence="5 15"/>
<evidence type="ECO:0000256" key="11">
    <source>
        <dbReference type="ARBA" id="ARBA00022741"/>
    </source>
</evidence>
<evidence type="ECO:0000256" key="7">
    <source>
        <dbReference type="ARBA" id="ARBA00022676"/>
    </source>
</evidence>
<accession>A0A178IQ79</accession>
<gene>
    <name evidence="17" type="ORF">AW736_02990</name>
</gene>
<comment type="catalytic activity">
    <reaction evidence="14">
        <text>IMP + diphosphate = hypoxanthine + 5-phospho-alpha-D-ribose 1-diphosphate</text>
        <dbReference type="Rhea" id="RHEA:17973"/>
        <dbReference type="ChEBI" id="CHEBI:17368"/>
        <dbReference type="ChEBI" id="CHEBI:33019"/>
        <dbReference type="ChEBI" id="CHEBI:58017"/>
        <dbReference type="ChEBI" id="CHEBI:58053"/>
        <dbReference type="EC" id="2.4.2.8"/>
    </reaction>
    <physiologicalReaction direction="right-to-left" evidence="14">
        <dbReference type="Rhea" id="RHEA:17975"/>
    </physiologicalReaction>
</comment>
<evidence type="ECO:0000256" key="9">
    <source>
        <dbReference type="ARBA" id="ARBA00022723"/>
    </source>
</evidence>
<dbReference type="GO" id="GO:0005829">
    <property type="term" value="C:cytosol"/>
    <property type="evidence" value="ECO:0007669"/>
    <property type="project" value="TreeGrafter"/>
</dbReference>
<dbReference type="AlphaFoldDB" id="A0A178IQ79"/>
<dbReference type="OrthoDB" id="9802824at2"/>
<keyword evidence="11 15" id="KW-0547">Nucleotide-binding</keyword>
<comment type="pathway">
    <text evidence="3 15">Purine metabolism; IMP biosynthesis via salvage pathway; IMP from hypoxanthine: step 1/1.</text>
</comment>
<evidence type="ECO:0000256" key="12">
    <source>
        <dbReference type="ARBA" id="ARBA00022842"/>
    </source>
</evidence>
<evidence type="ECO:0000313" key="18">
    <source>
        <dbReference type="Proteomes" id="UP000078486"/>
    </source>
</evidence>
<evidence type="ECO:0000256" key="15">
    <source>
        <dbReference type="RuleBase" id="RU364099"/>
    </source>
</evidence>
<dbReference type="RefSeq" id="WP_068768793.1">
    <property type="nucleotide sequence ID" value="NZ_KV441839.1"/>
</dbReference>
<organism evidence="17 18">
    <name type="scientific">Termitidicoccus mucosus</name>
    <dbReference type="NCBI Taxonomy" id="1184151"/>
    <lineage>
        <taxon>Bacteria</taxon>
        <taxon>Pseudomonadati</taxon>
        <taxon>Verrucomicrobiota</taxon>
        <taxon>Opitutia</taxon>
        <taxon>Opitutales</taxon>
        <taxon>Opitutaceae</taxon>
        <taxon>Termitidicoccus</taxon>
    </lineage>
</organism>
<dbReference type="InterPro" id="IPR005904">
    <property type="entry name" value="Hxn_phspho_trans"/>
</dbReference>
<evidence type="ECO:0000259" key="16">
    <source>
        <dbReference type="Pfam" id="PF00156"/>
    </source>
</evidence>
<reference evidence="17 18" key="1">
    <citation type="submission" date="2016-01" db="EMBL/GenBank/DDBJ databases">
        <title>High potential of lignocellulose degradation of a new Verrucomicrobia species.</title>
        <authorList>
            <person name="Wang Y."/>
            <person name="Shi Y."/>
            <person name="Qiu Z."/>
            <person name="Liu S."/>
            <person name="Yang H."/>
        </authorList>
    </citation>
    <scope>NUCLEOTIDE SEQUENCE [LARGE SCALE GENOMIC DNA]</scope>
    <source>
        <strain evidence="17 18">TSB47</strain>
    </source>
</reference>
<protein>
    <recommendedName>
        <fullName evidence="5 15">Hypoxanthine phosphoribosyltransferase</fullName>
        <ecNumber evidence="5 15">2.4.2.8</ecNumber>
    </recommendedName>
</protein>
<comment type="catalytic activity">
    <reaction evidence="13">
        <text>GMP + diphosphate = guanine + 5-phospho-alpha-D-ribose 1-diphosphate</text>
        <dbReference type="Rhea" id="RHEA:25424"/>
        <dbReference type="ChEBI" id="CHEBI:16235"/>
        <dbReference type="ChEBI" id="CHEBI:33019"/>
        <dbReference type="ChEBI" id="CHEBI:58017"/>
        <dbReference type="ChEBI" id="CHEBI:58115"/>
        <dbReference type="EC" id="2.4.2.8"/>
    </reaction>
    <physiologicalReaction direction="right-to-left" evidence="13">
        <dbReference type="Rhea" id="RHEA:25426"/>
    </physiologicalReaction>
</comment>
<dbReference type="InterPro" id="IPR000836">
    <property type="entry name" value="PRTase_dom"/>
</dbReference>
<dbReference type="GO" id="GO:0000287">
    <property type="term" value="F:magnesium ion binding"/>
    <property type="evidence" value="ECO:0007669"/>
    <property type="project" value="TreeGrafter"/>
</dbReference>
<dbReference type="GO" id="GO:0032263">
    <property type="term" value="P:GMP salvage"/>
    <property type="evidence" value="ECO:0007669"/>
    <property type="project" value="TreeGrafter"/>
</dbReference>
<dbReference type="GO" id="GO:0052657">
    <property type="term" value="F:guanine phosphoribosyltransferase activity"/>
    <property type="evidence" value="ECO:0007669"/>
    <property type="project" value="RHEA"/>
</dbReference>
<dbReference type="GO" id="GO:0000166">
    <property type="term" value="F:nucleotide binding"/>
    <property type="evidence" value="ECO:0007669"/>
    <property type="project" value="UniProtKB-KW"/>
</dbReference>
<dbReference type="UniPathway" id="UPA00591">
    <property type="reaction ID" value="UER00648"/>
</dbReference>
<evidence type="ECO:0000256" key="1">
    <source>
        <dbReference type="ARBA" id="ARBA00001946"/>
    </source>
</evidence>
<evidence type="ECO:0000256" key="8">
    <source>
        <dbReference type="ARBA" id="ARBA00022679"/>
    </source>
</evidence>
<comment type="similarity">
    <text evidence="4 15">Belongs to the purine/pyrimidine phosphoribosyltransferase family.</text>
</comment>
<dbReference type="GO" id="GO:0006178">
    <property type="term" value="P:guanine salvage"/>
    <property type="evidence" value="ECO:0007669"/>
    <property type="project" value="TreeGrafter"/>
</dbReference>
<dbReference type="PANTHER" id="PTHR43340">
    <property type="entry name" value="HYPOXANTHINE-GUANINE PHOSPHORIBOSYLTRANSFERASE"/>
    <property type="match status" value="1"/>
</dbReference>
<dbReference type="Pfam" id="PF00156">
    <property type="entry name" value="Pribosyltran"/>
    <property type="match status" value="1"/>
</dbReference>